<dbReference type="EMBL" id="CP050313">
    <property type="protein sequence ID" value="QIR15507.1"/>
    <property type="molecule type" value="Genomic_DNA"/>
</dbReference>
<dbReference type="Gene3D" id="3.30.70.270">
    <property type="match status" value="1"/>
</dbReference>
<dbReference type="InterPro" id="IPR000160">
    <property type="entry name" value="GGDEF_dom"/>
</dbReference>
<dbReference type="PANTHER" id="PTHR33121">
    <property type="entry name" value="CYCLIC DI-GMP PHOSPHODIESTERASE PDEF"/>
    <property type="match status" value="1"/>
</dbReference>
<dbReference type="InterPro" id="IPR001633">
    <property type="entry name" value="EAL_dom"/>
</dbReference>
<dbReference type="PROSITE" id="PS50883">
    <property type="entry name" value="EAL"/>
    <property type="match status" value="1"/>
</dbReference>
<dbReference type="CDD" id="cd01949">
    <property type="entry name" value="GGDEF"/>
    <property type="match status" value="1"/>
</dbReference>
<dbReference type="AlphaFoldDB" id="A0A6G9QN73"/>
<evidence type="ECO:0000313" key="3">
    <source>
        <dbReference type="EMBL" id="QIR15507.1"/>
    </source>
</evidence>
<dbReference type="Pfam" id="PF00990">
    <property type="entry name" value="GGDEF"/>
    <property type="match status" value="1"/>
</dbReference>
<dbReference type="InterPro" id="IPR029787">
    <property type="entry name" value="Nucleotide_cyclase"/>
</dbReference>
<organism evidence="3 4">
    <name type="scientific">Shewanella aestuarii</name>
    <dbReference type="NCBI Taxonomy" id="1028752"/>
    <lineage>
        <taxon>Bacteria</taxon>
        <taxon>Pseudomonadati</taxon>
        <taxon>Pseudomonadota</taxon>
        <taxon>Gammaproteobacteria</taxon>
        <taxon>Alteromonadales</taxon>
        <taxon>Shewanellaceae</taxon>
        <taxon>Shewanella</taxon>
    </lineage>
</organism>
<dbReference type="Proteomes" id="UP000502608">
    <property type="component" value="Chromosome"/>
</dbReference>
<evidence type="ECO:0000313" key="4">
    <source>
        <dbReference type="Proteomes" id="UP000502608"/>
    </source>
</evidence>
<dbReference type="PROSITE" id="PS50887">
    <property type="entry name" value="GGDEF"/>
    <property type="match status" value="1"/>
</dbReference>
<dbReference type="InterPro" id="IPR050706">
    <property type="entry name" value="Cyclic-di-GMP_PDE-like"/>
</dbReference>
<dbReference type="InterPro" id="IPR043128">
    <property type="entry name" value="Rev_trsase/Diguanyl_cyclase"/>
</dbReference>
<keyword evidence="4" id="KW-1185">Reference proteome</keyword>
<reference evidence="3 4" key="1">
    <citation type="submission" date="2020-03" db="EMBL/GenBank/DDBJ databases">
        <title>Complete genome sequence of Shewanella sp.</title>
        <authorList>
            <person name="Kim Y.-S."/>
            <person name="Kim S.-J."/>
            <person name="Jung H.-K."/>
            <person name="Kim K.-H."/>
        </authorList>
    </citation>
    <scope>NUCLEOTIDE SEQUENCE [LARGE SCALE GENOMIC DNA]</scope>
    <source>
        <strain evidence="3 4">PN3F2</strain>
    </source>
</reference>
<accession>A0A6G9QN73</accession>
<dbReference type="PANTHER" id="PTHR33121:SF70">
    <property type="entry name" value="SIGNALING PROTEIN YKOW"/>
    <property type="match status" value="1"/>
</dbReference>
<dbReference type="Gene3D" id="3.20.20.450">
    <property type="entry name" value="EAL domain"/>
    <property type="match status" value="1"/>
</dbReference>
<feature type="domain" description="GGDEF" evidence="2">
    <location>
        <begin position="1"/>
        <end position="79"/>
    </location>
</feature>
<gene>
    <name evidence="3" type="ORF">HBH39_14240</name>
</gene>
<dbReference type="CDD" id="cd01948">
    <property type="entry name" value="EAL"/>
    <property type="match status" value="1"/>
</dbReference>
<dbReference type="SUPFAM" id="SSF141868">
    <property type="entry name" value="EAL domain-like"/>
    <property type="match status" value="1"/>
</dbReference>
<name>A0A6G9QN73_9GAMM</name>
<dbReference type="Pfam" id="PF00563">
    <property type="entry name" value="EAL"/>
    <property type="match status" value="1"/>
</dbReference>
<dbReference type="SMART" id="SM00052">
    <property type="entry name" value="EAL"/>
    <property type="match status" value="1"/>
</dbReference>
<dbReference type="SUPFAM" id="SSF55073">
    <property type="entry name" value="Nucleotide cyclase"/>
    <property type="match status" value="1"/>
</dbReference>
<sequence length="332" mass="37421">MILDRTETVEDSILCAKRILEEICKPVLVTDRSHNLSASIGVAFLPNDGDDFTTLYRNADLAMYAAKNAGKSQIVVYDMALQEEAVSRINIQKELQQAINNQELVLYLQPIVDISSGLTVSYEALMRWNHPEKGLVPPDLFIPIAESCNVIFELGYWAFEECSRIIRDENIDVPLSVNLSPKQFRDPNLIDRVKSTLTQYRIPEGSIEIEITESSFIEDIESALSIMNEFKECGISISLDDFGTGYSSLTLLQRLPAVKLKIDRSFIQDIITNDRDKNIVQGIVWTAQSLGLSVVAEGIENQEQLSFLREMKCNLGQGYFFSKPLPVSHYIN</sequence>
<evidence type="ECO:0000259" key="2">
    <source>
        <dbReference type="PROSITE" id="PS50887"/>
    </source>
</evidence>
<feature type="domain" description="EAL" evidence="1">
    <location>
        <begin position="88"/>
        <end position="332"/>
    </location>
</feature>
<proteinExistence type="predicted"/>
<evidence type="ECO:0000259" key="1">
    <source>
        <dbReference type="PROSITE" id="PS50883"/>
    </source>
</evidence>
<dbReference type="InterPro" id="IPR035919">
    <property type="entry name" value="EAL_sf"/>
</dbReference>
<dbReference type="KEGG" id="saes:HBH39_14240"/>
<dbReference type="GO" id="GO:0071111">
    <property type="term" value="F:cyclic-guanylate-specific phosphodiesterase activity"/>
    <property type="evidence" value="ECO:0007669"/>
    <property type="project" value="InterPro"/>
</dbReference>
<protein>
    <submittedName>
        <fullName evidence="3">Bifunctional diguanylate cyclase/phosphodiesterase</fullName>
    </submittedName>
</protein>